<dbReference type="EMBL" id="FNQH01000009">
    <property type="protein sequence ID" value="SEA88828.1"/>
    <property type="molecule type" value="Genomic_DNA"/>
</dbReference>
<organism evidence="2 3">
    <name type="scientific">Trichococcus collinsii</name>
    <dbReference type="NCBI Taxonomy" id="157076"/>
    <lineage>
        <taxon>Bacteria</taxon>
        <taxon>Bacillati</taxon>
        <taxon>Bacillota</taxon>
        <taxon>Bacilli</taxon>
        <taxon>Lactobacillales</taxon>
        <taxon>Carnobacteriaceae</taxon>
        <taxon>Trichococcus</taxon>
    </lineage>
</organism>
<feature type="transmembrane region" description="Helical" evidence="1">
    <location>
        <begin position="107"/>
        <end position="126"/>
    </location>
</feature>
<evidence type="ECO:0000256" key="1">
    <source>
        <dbReference type="SAM" id="Phobius"/>
    </source>
</evidence>
<evidence type="ECO:0000313" key="2">
    <source>
        <dbReference type="EMBL" id="SEA88828.1"/>
    </source>
</evidence>
<feature type="transmembrane region" description="Helical" evidence="1">
    <location>
        <begin position="177"/>
        <end position="195"/>
    </location>
</feature>
<keyword evidence="3" id="KW-1185">Reference proteome</keyword>
<dbReference type="PANTHER" id="PTHR33802">
    <property type="entry name" value="SI:CH211-161H7.5-RELATED"/>
    <property type="match status" value="1"/>
</dbReference>
<feature type="transmembrane region" description="Helical" evidence="1">
    <location>
        <begin position="12"/>
        <end position="32"/>
    </location>
</feature>
<keyword evidence="1" id="KW-0812">Transmembrane</keyword>
<feature type="transmembrane region" description="Helical" evidence="1">
    <location>
        <begin position="229"/>
        <end position="250"/>
    </location>
</feature>
<feature type="transmembrane region" description="Helical" evidence="1">
    <location>
        <begin position="52"/>
        <end position="71"/>
    </location>
</feature>
<evidence type="ECO:0000313" key="3">
    <source>
        <dbReference type="Proteomes" id="UP000199042"/>
    </source>
</evidence>
<name>A0AB38A3B9_9LACT</name>
<dbReference type="Proteomes" id="UP000199042">
    <property type="component" value="Unassembled WGS sequence"/>
</dbReference>
<feature type="transmembrane region" description="Helical" evidence="1">
    <location>
        <begin position="200"/>
        <end position="217"/>
    </location>
</feature>
<protein>
    <submittedName>
        <fullName evidence="2">TspO and MBR related proteins</fullName>
    </submittedName>
</protein>
<keyword evidence="1" id="KW-0472">Membrane</keyword>
<reference evidence="2 3" key="1">
    <citation type="submission" date="2016-10" db="EMBL/GenBank/DDBJ databases">
        <authorList>
            <person name="Varghese N."/>
            <person name="Submissions S."/>
        </authorList>
    </citation>
    <scope>NUCLEOTIDE SEQUENCE [LARGE SCALE GENOMIC DNA]</scope>
    <source>
        <strain evidence="2 3">DSM 14526</strain>
    </source>
</reference>
<dbReference type="RefSeq" id="WP_086986542.1">
    <property type="nucleotide sequence ID" value="NZ_FJNA01000002.1"/>
</dbReference>
<keyword evidence="1" id="KW-1133">Transmembrane helix</keyword>
<comment type="caution">
    <text evidence="2">The sequence shown here is derived from an EMBL/GenBank/DDBJ whole genome shotgun (WGS) entry which is preliminary data.</text>
</comment>
<dbReference type="PANTHER" id="PTHR33802:SF2">
    <property type="entry name" value="EF-HAND DOMAIN-CONTAINING PROTEIN"/>
    <property type="match status" value="1"/>
</dbReference>
<dbReference type="Gene3D" id="1.20.1260.100">
    <property type="entry name" value="TspO/MBR protein"/>
    <property type="match status" value="1"/>
</dbReference>
<accession>A0AB38A3B9</accession>
<sequence length="267" mass="30019">MNLKTKSWINAIFLIFTLIVNGMGAFGIINGLSQKEVSDMYQTLITPAPSTFSIWSIIYTFLIISIIVMIFKNQDSYYERAIDEISFLFWLSCALNIVWIVSFSYNLIGLSTIFIFAFLIVMVLIVERIGKIQTSRRFLLPITFGLYSGWLFIATVVNIAAGLVKAEWERFGISAEIWSSVILLVAVGVTLLVLLKTKNAIFPIPIAWAYFGIYNFLLAPEGFQGEYSLLPNVALIGIVLLIGLSAIQFYKNKYMVMPSALDQNKLA</sequence>
<feature type="transmembrane region" description="Helical" evidence="1">
    <location>
        <begin position="138"/>
        <end position="157"/>
    </location>
</feature>
<dbReference type="InterPro" id="IPR038330">
    <property type="entry name" value="TspO/MBR-related_sf"/>
</dbReference>
<gene>
    <name evidence="2" type="ORF">SAMN04488525_10947</name>
</gene>
<feature type="transmembrane region" description="Helical" evidence="1">
    <location>
        <begin position="83"/>
        <end position="101"/>
    </location>
</feature>
<proteinExistence type="predicted"/>
<dbReference type="AlphaFoldDB" id="A0AB38A3B9"/>